<evidence type="ECO:0000256" key="1">
    <source>
        <dbReference type="HAMAP-Rule" id="MF_01358"/>
    </source>
</evidence>
<keyword evidence="3" id="KW-0560">Oxidoreductase</keyword>
<keyword evidence="1" id="KW-0874">Quinone</keyword>
<keyword evidence="1" id="KW-0830">Ubiquinone</keyword>
<dbReference type="InterPro" id="IPR022885">
    <property type="entry name" value="NDH1_su_D/H"/>
</dbReference>
<comment type="catalytic activity">
    <reaction evidence="1">
        <text>a quinone + NADH + 5 H(+)(in) = a quinol + NAD(+) + 4 H(+)(out)</text>
        <dbReference type="Rhea" id="RHEA:57888"/>
        <dbReference type="ChEBI" id="CHEBI:15378"/>
        <dbReference type="ChEBI" id="CHEBI:24646"/>
        <dbReference type="ChEBI" id="CHEBI:57540"/>
        <dbReference type="ChEBI" id="CHEBI:57945"/>
        <dbReference type="ChEBI" id="CHEBI:132124"/>
    </reaction>
</comment>
<dbReference type="SUPFAM" id="SSF56762">
    <property type="entry name" value="HydB/Nqo4-like"/>
    <property type="match status" value="1"/>
</dbReference>
<proteinExistence type="inferred from homology"/>
<dbReference type="Pfam" id="PF00346">
    <property type="entry name" value="Complex1_49kDa"/>
    <property type="match status" value="1"/>
</dbReference>
<organism evidence="3 4">
    <name type="scientific">Tectimicrobiota bacterium</name>
    <dbReference type="NCBI Taxonomy" id="2528274"/>
    <lineage>
        <taxon>Bacteria</taxon>
        <taxon>Pseudomonadati</taxon>
        <taxon>Nitrospinota/Tectimicrobiota group</taxon>
        <taxon>Candidatus Tectimicrobiota</taxon>
    </lineage>
</organism>
<dbReference type="PANTHER" id="PTHR11993:SF10">
    <property type="entry name" value="NADH DEHYDROGENASE [UBIQUINONE] IRON-SULFUR PROTEIN 2, MITOCHONDRIAL"/>
    <property type="match status" value="1"/>
</dbReference>
<dbReference type="AlphaFoldDB" id="A0A932CNW5"/>
<comment type="function">
    <text evidence="1">NDH-1 shuttles electrons from NADH, via FMN and iron-sulfur (Fe-S) centers, to quinones in the respiratory chain. The immediate electron acceptor for the enzyme in this species is believed to be ubiquinone. Couples the redox reaction to proton translocation (for every two electrons transferred, four hydrogen ions are translocated across the cytoplasmic membrane), and thus conserves the redox energy in a proton gradient.</text>
</comment>
<dbReference type="PANTHER" id="PTHR11993">
    <property type="entry name" value="NADH-UBIQUINONE OXIDOREDUCTASE 49 KDA SUBUNIT"/>
    <property type="match status" value="1"/>
</dbReference>
<protein>
    <recommendedName>
        <fullName evidence="1">NADH-quinone oxidoreductase subunit D</fullName>
        <ecNumber evidence="1">7.1.1.-</ecNumber>
    </recommendedName>
    <alternativeName>
        <fullName evidence="1">NADH dehydrogenase I subunit D</fullName>
    </alternativeName>
    <alternativeName>
        <fullName evidence="1">NDH-1 subunit D</fullName>
    </alternativeName>
</protein>
<dbReference type="HAMAP" id="MF_01358">
    <property type="entry name" value="NDH1_NuoD"/>
    <property type="match status" value="1"/>
</dbReference>
<dbReference type="Gene3D" id="1.10.645.10">
    <property type="entry name" value="Cytochrome-c3 Hydrogenase, chain B"/>
    <property type="match status" value="1"/>
</dbReference>
<feature type="domain" description="NADH-quinone oxidoreductase subunit D" evidence="2">
    <location>
        <begin position="121"/>
        <end position="390"/>
    </location>
</feature>
<sequence length="390" mass="43787">MKTETMTLNVGPQHPSTHGVLRLVMELDGENIVNCTPHIGYLHTGIEKSMEHRTYHQVLPLTDRMDYLSPITNNLAYVLAVEKLLGLEDVPERAQTIRVILSELSRIASHLIALGTHVMEMGAITFFMYGFREREQILDLFETVAGVRMMTSYIRIGGVAADLPPEFIEKLRDFLKIFPSRVDEYETLLTHNPIWLRRTQGVGILPQEVALSYGLTGPNARASGIAWDLRKDEPYCGYERFDFEVPVGERGDVYDRYRVRIAELRQSHRILTQALEGLPPGPYRSANRKVVFPPKDELHASMEALIHHFKLATEGFSPPAGEVYQGVEGPRGEIGFYLVSDGGTRPWRVRVRPPSFLNVQAIPALLQGCLIADAIAAVGSLDFVLGEVDR</sequence>
<dbReference type="GO" id="GO:0005886">
    <property type="term" value="C:plasma membrane"/>
    <property type="evidence" value="ECO:0007669"/>
    <property type="project" value="UniProtKB-SubCell"/>
</dbReference>
<keyword evidence="1" id="KW-0472">Membrane</keyword>
<keyword evidence="1" id="KW-1003">Cell membrane</keyword>
<dbReference type="NCBIfam" id="TIGR01962">
    <property type="entry name" value="NuoD"/>
    <property type="match status" value="1"/>
</dbReference>
<comment type="similarity">
    <text evidence="1">Belongs to the complex I 49 kDa subunit family.</text>
</comment>
<reference evidence="3" key="1">
    <citation type="submission" date="2020-07" db="EMBL/GenBank/DDBJ databases">
        <title>Huge and variable diversity of episymbiotic CPR bacteria and DPANN archaea in groundwater ecosystems.</title>
        <authorList>
            <person name="He C.Y."/>
            <person name="Keren R."/>
            <person name="Whittaker M."/>
            <person name="Farag I.F."/>
            <person name="Doudna J."/>
            <person name="Cate J.H.D."/>
            <person name="Banfield J.F."/>
        </authorList>
    </citation>
    <scope>NUCLEOTIDE SEQUENCE</scope>
    <source>
        <strain evidence="3">NC_groundwater_672_Ag_B-0.1um_62_36</strain>
    </source>
</reference>
<dbReference type="GO" id="GO:0048038">
    <property type="term" value="F:quinone binding"/>
    <property type="evidence" value="ECO:0007669"/>
    <property type="project" value="UniProtKB-KW"/>
</dbReference>
<dbReference type="Proteomes" id="UP000769766">
    <property type="component" value="Unassembled WGS sequence"/>
</dbReference>
<comment type="subunit">
    <text evidence="1">NDH-1 is composed of 14 different subunits. Subunits NuoB, C, D, E, F, and G constitute the peripheral sector of the complex.</text>
</comment>
<keyword evidence="1" id="KW-1278">Translocase</keyword>
<dbReference type="InterPro" id="IPR001135">
    <property type="entry name" value="NADH_Q_OxRdtase_suD"/>
</dbReference>
<gene>
    <name evidence="1 3" type="primary">nuoD</name>
    <name evidence="3" type="ORF">HYY20_06715</name>
</gene>
<accession>A0A932CNW5</accession>
<comment type="subcellular location">
    <subcellularLocation>
        <location evidence="1">Cell membrane</location>
        <topology evidence="1">Peripheral membrane protein</topology>
        <orientation evidence="1">Cytoplasmic side</orientation>
    </subcellularLocation>
</comment>
<name>A0A932CNW5_UNCTE</name>
<evidence type="ECO:0000259" key="2">
    <source>
        <dbReference type="Pfam" id="PF00346"/>
    </source>
</evidence>
<dbReference type="NCBIfam" id="NF004739">
    <property type="entry name" value="PRK06075.1"/>
    <property type="match status" value="1"/>
</dbReference>
<dbReference type="InterPro" id="IPR029014">
    <property type="entry name" value="NiFe-Hase_large"/>
</dbReference>
<dbReference type="EMBL" id="JACPRF010000204">
    <property type="protein sequence ID" value="MBI2876556.1"/>
    <property type="molecule type" value="Genomic_DNA"/>
</dbReference>
<keyword evidence="1" id="KW-0813">Transport</keyword>
<evidence type="ECO:0000313" key="4">
    <source>
        <dbReference type="Proteomes" id="UP000769766"/>
    </source>
</evidence>
<keyword evidence="1" id="KW-0520">NAD</keyword>
<comment type="caution">
    <text evidence="3">The sequence shown here is derived from an EMBL/GenBank/DDBJ whole genome shotgun (WGS) entry which is preliminary data.</text>
</comment>
<dbReference type="EC" id="7.1.1.-" evidence="1"/>
<evidence type="ECO:0000313" key="3">
    <source>
        <dbReference type="EMBL" id="MBI2876556.1"/>
    </source>
</evidence>
<dbReference type="GO" id="GO:0050136">
    <property type="term" value="F:NADH dehydrogenase (quinone) (non-electrogenic) activity"/>
    <property type="evidence" value="ECO:0007669"/>
    <property type="project" value="UniProtKB-UniRule"/>
</dbReference>
<dbReference type="GO" id="GO:0051287">
    <property type="term" value="F:NAD binding"/>
    <property type="evidence" value="ECO:0007669"/>
    <property type="project" value="InterPro"/>
</dbReference>